<keyword evidence="1" id="KW-0812">Transmembrane</keyword>
<evidence type="ECO:0000313" key="2">
    <source>
        <dbReference type="EMBL" id="RFS47060.1"/>
    </source>
</evidence>
<feature type="transmembrane region" description="Helical" evidence="1">
    <location>
        <begin position="15"/>
        <end position="36"/>
    </location>
</feature>
<evidence type="ECO:0000313" key="3">
    <source>
        <dbReference type="Proteomes" id="UP000262621"/>
    </source>
</evidence>
<accession>A0A372G2W1</accession>
<dbReference type="AlphaFoldDB" id="A0A372G2W1"/>
<comment type="caution">
    <text evidence="2">The sequence shown here is derived from an EMBL/GenBank/DDBJ whole genome shotgun (WGS) entry which is preliminary data.</text>
</comment>
<sequence>MPKFFDASLSNHLRYPLWLFAVPVVIFAVFPAYVLVYRGDTLAALLVVLGNVQAVMLGRVRLAKSLVAQGKVRPEDLG</sequence>
<gene>
    <name evidence="2" type="ORF">D0Q02_07845</name>
</gene>
<proteinExistence type="predicted"/>
<keyword evidence="3" id="KW-1185">Reference proteome</keyword>
<evidence type="ECO:0000256" key="1">
    <source>
        <dbReference type="SAM" id="Phobius"/>
    </source>
</evidence>
<protein>
    <submittedName>
        <fullName evidence="2">Uncharacterized protein</fullName>
    </submittedName>
</protein>
<keyword evidence="1" id="KW-1133">Transmembrane helix</keyword>
<keyword evidence="1" id="KW-0472">Membrane</keyword>
<name>A0A372G2W1_9ACTN</name>
<dbReference type="RefSeq" id="WP_117227311.1">
    <property type="nucleotide sequence ID" value="NZ_CP061725.1"/>
</dbReference>
<dbReference type="Proteomes" id="UP000262621">
    <property type="component" value="Unassembled WGS sequence"/>
</dbReference>
<dbReference type="OrthoDB" id="3397444at2"/>
<reference evidence="2 3" key="1">
    <citation type="submission" date="2018-08" db="EMBL/GenBank/DDBJ databases">
        <title>Verrucosispora craniellae sp. nov., isolated from a marine sponge in the South China Sea.</title>
        <authorList>
            <person name="Li L."/>
            <person name="Lin H.W."/>
        </authorList>
    </citation>
    <scope>NUCLEOTIDE SEQUENCE [LARGE SCALE GENOMIC DNA]</scope>
    <source>
        <strain evidence="2 3">LHW63014</strain>
    </source>
</reference>
<organism evidence="2 3">
    <name type="scientific">Micromonospora craniellae</name>
    <dbReference type="NCBI Taxonomy" id="2294034"/>
    <lineage>
        <taxon>Bacteria</taxon>
        <taxon>Bacillati</taxon>
        <taxon>Actinomycetota</taxon>
        <taxon>Actinomycetes</taxon>
        <taxon>Micromonosporales</taxon>
        <taxon>Micromonosporaceae</taxon>
        <taxon>Micromonospora</taxon>
    </lineage>
</organism>
<dbReference type="EMBL" id="QVFU01000005">
    <property type="protein sequence ID" value="RFS47060.1"/>
    <property type="molecule type" value="Genomic_DNA"/>
</dbReference>